<dbReference type="Gene3D" id="1.10.10.10">
    <property type="entry name" value="Winged helix-like DNA-binding domain superfamily/Winged helix DNA-binding domain"/>
    <property type="match status" value="1"/>
</dbReference>
<evidence type="ECO:0000256" key="4">
    <source>
        <dbReference type="ARBA" id="ARBA00023163"/>
    </source>
</evidence>
<evidence type="ECO:0000313" key="7">
    <source>
        <dbReference type="Proteomes" id="UP000185557"/>
    </source>
</evidence>
<dbReference type="RefSeq" id="WP_073610932.1">
    <property type="nucleotide sequence ID" value="NZ_MRCG01000027.1"/>
</dbReference>
<dbReference type="Pfam" id="PF00126">
    <property type="entry name" value="HTH_1"/>
    <property type="match status" value="1"/>
</dbReference>
<comment type="similarity">
    <text evidence="1">Belongs to the LysR transcriptional regulatory family.</text>
</comment>
<dbReference type="GO" id="GO:0000976">
    <property type="term" value="F:transcription cis-regulatory region binding"/>
    <property type="evidence" value="ECO:0007669"/>
    <property type="project" value="TreeGrafter"/>
</dbReference>
<keyword evidence="7" id="KW-1185">Reference proteome</keyword>
<dbReference type="PROSITE" id="PS50931">
    <property type="entry name" value="HTH_LYSR"/>
    <property type="match status" value="1"/>
</dbReference>
<dbReference type="InterPro" id="IPR036390">
    <property type="entry name" value="WH_DNA-bd_sf"/>
</dbReference>
<name>A0A1U7IYR0_9CYAN</name>
<dbReference type="EMBL" id="MRCG01000027">
    <property type="protein sequence ID" value="OKH43955.1"/>
    <property type="molecule type" value="Genomic_DNA"/>
</dbReference>
<dbReference type="InterPro" id="IPR000847">
    <property type="entry name" value="LysR_HTH_N"/>
</dbReference>
<evidence type="ECO:0000256" key="2">
    <source>
        <dbReference type="ARBA" id="ARBA00023015"/>
    </source>
</evidence>
<dbReference type="PANTHER" id="PTHR30126">
    <property type="entry name" value="HTH-TYPE TRANSCRIPTIONAL REGULATOR"/>
    <property type="match status" value="1"/>
</dbReference>
<comment type="caution">
    <text evidence="6">The sequence shown here is derived from an EMBL/GenBank/DDBJ whole genome shotgun (WGS) entry which is preliminary data.</text>
</comment>
<sequence length="311" mass="34436">MKLEQLRVFLAVAEHLHFTRAADSLYITQPAVSASIQTLEEEYGVKLFHRIGRHIELTDAGEMLQIEAQKILDQVELTAQGLRELNDLQRGGLKVGSSLTVGNYWLPHKISHFKQQYPGISIHCTIANAEEIVSGTVSGLFDLGLVTGEVKASLSQNLSVSMIGQDVVTIVVGQSHAWFGRDRISLAEITDTAWIMREPGSGSRYMFERSLQGWGVDPSTLEIALILTTSEMIKAVVEGGIGAAALPRSIVRSELKLGTLKAIEIVDDTDAPQHIYEMTQPVILLRHQKRFRTRISKAFEEVLVEPEKVLV</sequence>
<dbReference type="SUPFAM" id="SSF46785">
    <property type="entry name" value="Winged helix' DNA-binding domain"/>
    <property type="match status" value="1"/>
</dbReference>
<dbReference type="STRING" id="549789.NIES30_23750"/>
<dbReference type="OrthoDB" id="9785745at2"/>
<evidence type="ECO:0000313" key="6">
    <source>
        <dbReference type="EMBL" id="OKH43955.1"/>
    </source>
</evidence>
<dbReference type="PRINTS" id="PR00039">
    <property type="entry name" value="HTHLYSR"/>
</dbReference>
<reference evidence="6 7" key="1">
    <citation type="submission" date="2016-11" db="EMBL/GenBank/DDBJ databases">
        <title>Draft Genome Sequences of Nine Cyanobacterial Strains from Diverse Habitats.</title>
        <authorList>
            <person name="Zhu T."/>
            <person name="Hou S."/>
            <person name="Lu X."/>
            <person name="Hess W.R."/>
        </authorList>
    </citation>
    <scope>NUCLEOTIDE SEQUENCE [LARGE SCALE GENOMIC DNA]</scope>
    <source>
        <strain evidence="6 7">NIES-30</strain>
    </source>
</reference>
<evidence type="ECO:0000259" key="5">
    <source>
        <dbReference type="PROSITE" id="PS50931"/>
    </source>
</evidence>
<feature type="domain" description="HTH lysR-type" evidence="5">
    <location>
        <begin position="1"/>
        <end position="58"/>
    </location>
</feature>
<dbReference type="InterPro" id="IPR005119">
    <property type="entry name" value="LysR_subst-bd"/>
</dbReference>
<dbReference type="InterPro" id="IPR036388">
    <property type="entry name" value="WH-like_DNA-bd_sf"/>
</dbReference>
<dbReference type="Proteomes" id="UP000185557">
    <property type="component" value="Unassembled WGS sequence"/>
</dbReference>
<keyword evidence="3" id="KW-0238">DNA-binding</keyword>
<accession>A0A1U7IYR0</accession>
<evidence type="ECO:0000256" key="3">
    <source>
        <dbReference type="ARBA" id="ARBA00023125"/>
    </source>
</evidence>
<dbReference type="PANTHER" id="PTHR30126:SF39">
    <property type="entry name" value="HTH-TYPE TRANSCRIPTIONAL REGULATOR CYSL"/>
    <property type="match status" value="1"/>
</dbReference>
<gene>
    <name evidence="6" type="ORF">NIES30_23750</name>
</gene>
<dbReference type="FunFam" id="1.10.10.10:FF:000001">
    <property type="entry name" value="LysR family transcriptional regulator"/>
    <property type="match status" value="1"/>
</dbReference>
<proteinExistence type="inferred from homology"/>
<keyword evidence="2" id="KW-0805">Transcription regulation</keyword>
<dbReference type="Pfam" id="PF03466">
    <property type="entry name" value="LysR_substrate"/>
    <property type="match status" value="1"/>
</dbReference>
<dbReference type="AlphaFoldDB" id="A0A1U7IYR0"/>
<organism evidence="6 7">
    <name type="scientific">Phormidium tenue NIES-30</name>
    <dbReference type="NCBI Taxonomy" id="549789"/>
    <lineage>
        <taxon>Bacteria</taxon>
        <taxon>Bacillati</taxon>
        <taxon>Cyanobacteriota</taxon>
        <taxon>Cyanophyceae</taxon>
        <taxon>Oscillatoriophycideae</taxon>
        <taxon>Oscillatoriales</taxon>
        <taxon>Oscillatoriaceae</taxon>
        <taxon>Phormidium</taxon>
    </lineage>
</organism>
<keyword evidence="4" id="KW-0804">Transcription</keyword>
<dbReference type="SUPFAM" id="SSF53850">
    <property type="entry name" value="Periplasmic binding protein-like II"/>
    <property type="match status" value="1"/>
</dbReference>
<evidence type="ECO:0000256" key="1">
    <source>
        <dbReference type="ARBA" id="ARBA00009437"/>
    </source>
</evidence>
<dbReference type="GO" id="GO:0003700">
    <property type="term" value="F:DNA-binding transcription factor activity"/>
    <property type="evidence" value="ECO:0007669"/>
    <property type="project" value="InterPro"/>
</dbReference>
<dbReference type="Gene3D" id="3.40.190.290">
    <property type="match status" value="1"/>
</dbReference>
<protein>
    <submittedName>
        <fullName evidence="6">LysR family transcriptional regulator</fullName>
    </submittedName>
</protein>